<gene>
    <name evidence="2" type="ORF">Sylvanvirus11_13</name>
</gene>
<dbReference type="PANTHER" id="PTHR11106:SF27">
    <property type="entry name" value="MACRO DOMAIN-CONTAINING PROTEIN"/>
    <property type="match status" value="1"/>
</dbReference>
<reference evidence="2" key="1">
    <citation type="submission" date="2018-10" db="EMBL/GenBank/DDBJ databases">
        <title>Hidden diversity of soil giant viruses.</title>
        <authorList>
            <person name="Schulz F."/>
            <person name="Alteio L."/>
            <person name="Goudeau D."/>
            <person name="Ryan E.M."/>
            <person name="Malmstrom R.R."/>
            <person name="Blanchard J."/>
            <person name="Woyke T."/>
        </authorList>
    </citation>
    <scope>NUCLEOTIDE SEQUENCE</scope>
    <source>
        <strain evidence="2">SYV1</strain>
    </source>
</reference>
<feature type="domain" description="Macro" evidence="1">
    <location>
        <begin position="33"/>
        <end position="230"/>
    </location>
</feature>
<dbReference type="EMBL" id="MK072517">
    <property type="protein sequence ID" value="AYV86850.1"/>
    <property type="molecule type" value="Genomic_DNA"/>
</dbReference>
<keyword evidence="2" id="KW-0378">Hydrolase</keyword>
<dbReference type="Gene3D" id="3.40.220.10">
    <property type="entry name" value="Leucine Aminopeptidase, subunit E, domain 1"/>
    <property type="match status" value="1"/>
</dbReference>
<accession>A0A3G5AI47</accession>
<dbReference type="GO" id="GO:0016787">
    <property type="term" value="F:hydrolase activity"/>
    <property type="evidence" value="ECO:0007669"/>
    <property type="project" value="UniProtKB-KW"/>
</dbReference>
<dbReference type="InterPro" id="IPR002589">
    <property type="entry name" value="Macro_dom"/>
</dbReference>
<dbReference type="Pfam" id="PF01661">
    <property type="entry name" value="Macro"/>
    <property type="match status" value="1"/>
</dbReference>
<dbReference type="PROSITE" id="PS51154">
    <property type="entry name" value="MACRO"/>
    <property type="match status" value="1"/>
</dbReference>
<organism evidence="2">
    <name type="scientific">Sylvanvirus sp</name>
    <dbReference type="NCBI Taxonomy" id="2487774"/>
    <lineage>
        <taxon>Viruses</taxon>
    </lineage>
</organism>
<protein>
    <submittedName>
        <fullName evidence="2">Protein-ADP-ribose hydrolase</fullName>
    </submittedName>
</protein>
<evidence type="ECO:0000259" key="1">
    <source>
        <dbReference type="PROSITE" id="PS51154"/>
    </source>
</evidence>
<name>A0A3G5AI47_9VIRU</name>
<dbReference type="SUPFAM" id="SSF52949">
    <property type="entry name" value="Macro domain-like"/>
    <property type="match status" value="1"/>
</dbReference>
<dbReference type="SMART" id="SM00506">
    <property type="entry name" value="A1pp"/>
    <property type="match status" value="1"/>
</dbReference>
<sequence length="337" mass="37717">MSTSSCFYVCLFNQHSQSTIHLTPSSNDLLNNVHPPIDPCIFKTRIVLLKSDINELKCDAIVNAANEGLRGCFVPGHCIDAAIHSKAGPELLAHTKIHFAGCGTGEAVLTPAFQHPNCTSIIHTVAPRNGFEVTLPDGTKVRTVPHAQGLMNCYQRCLELCDAHHLRSIAFCCIGTGIFDYPKPEACKVSLSTVYNYLKEHPTTSLEKIIFCTHTSDNMNLYQTWIQSWFPTVVPCIPITILLNIHPFIYTITLEDWDVKSTTIASIVENIRTQRPLIPSCMRIHVDKCGDTSLNQTLEISSSHFHVAFVTLLELAHYKFPEDCWTLPSSLIRMEFY</sequence>
<proteinExistence type="predicted"/>
<dbReference type="CDD" id="cd02908">
    <property type="entry name" value="Macro_OAADPr_deacetylase"/>
    <property type="match status" value="1"/>
</dbReference>
<dbReference type="PANTHER" id="PTHR11106">
    <property type="entry name" value="GANGLIOSIDE INDUCED DIFFERENTIATION ASSOCIATED PROTEIN 2-RELATED"/>
    <property type="match status" value="1"/>
</dbReference>
<dbReference type="InterPro" id="IPR043472">
    <property type="entry name" value="Macro_dom-like"/>
</dbReference>
<evidence type="ECO:0000313" key="2">
    <source>
        <dbReference type="EMBL" id="AYV86850.1"/>
    </source>
</evidence>